<dbReference type="PANTHER" id="PTHR23354">
    <property type="entry name" value="NUCLEOLAR PROTEIN 7/ESTROGEN RECEPTOR COACTIVATOR-RELATED"/>
    <property type="match status" value="1"/>
</dbReference>
<comment type="function">
    <text evidence="1">May be involved in a process influencing telomere capping.</text>
</comment>
<evidence type="ECO:0000313" key="8">
    <source>
        <dbReference type="Proteomes" id="UP000034112"/>
    </source>
</evidence>
<dbReference type="InterPro" id="IPR006571">
    <property type="entry name" value="TLDc_dom"/>
</dbReference>
<evidence type="ECO:0000256" key="1">
    <source>
        <dbReference type="ARBA" id="ARBA00002738"/>
    </source>
</evidence>
<dbReference type="Proteomes" id="UP000034112">
    <property type="component" value="Unassembled WGS sequence"/>
</dbReference>
<dbReference type="GO" id="GO:0005737">
    <property type="term" value="C:cytoplasm"/>
    <property type="evidence" value="ECO:0007669"/>
    <property type="project" value="UniProtKB-SubCell"/>
</dbReference>
<dbReference type="SMART" id="SM00584">
    <property type="entry name" value="TLDc"/>
    <property type="match status" value="1"/>
</dbReference>
<protein>
    <recommendedName>
        <fullName evidence="4">Restriction of telomere capping protein 5</fullName>
    </recommendedName>
</protein>
<dbReference type="AlphaFoldDB" id="A0A0G0A940"/>
<evidence type="ECO:0000256" key="2">
    <source>
        <dbReference type="ARBA" id="ARBA00004496"/>
    </source>
</evidence>
<dbReference type="Pfam" id="PF07534">
    <property type="entry name" value="TLD"/>
    <property type="match status" value="1"/>
</dbReference>
<dbReference type="EMBL" id="JOKZ01000188">
    <property type="protein sequence ID" value="KKP01584.1"/>
    <property type="molecule type" value="Genomic_DNA"/>
</dbReference>
<dbReference type="OrthoDB" id="289228at2759"/>
<comment type="caution">
    <text evidence="7">The sequence shown here is derived from an EMBL/GenBank/DDBJ whole genome shotgun (WGS) entry which is preliminary data.</text>
</comment>
<evidence type="ECO:0000256" key="3">
    <source>
        <dbReference type="ARBA" id="ARBA00006731"/>
    </source>
</evidence>
<comment type="subcellular location">
    <subcellularLocation>
        <location evidence="2">Cytoplasm</location>
    </subcellularLocation>
</comment>
<sequence>MGQTPSQTRPRRTHEQLTLELAYRFKEKCFTSIEYYSLKDVFKNLADQQGDIRYLKEDTIARFLEIPDILGASPVIFHMVSYLGAFPFLHEAPVVLELAQLIMVVVIMTERYKRVLAKSTDRTKLLFKSLAVYDRKVTEAERTPQIPPSENAAAKPNAQFKGFAVDQPGLDDEIEGDEEEEDDLVLTAFELLDINEAARRGDVSTIHEAIIPTDNLRKIIMLLLLIAPLDPQESLSQYSSRVAGHELELLRATAECVLASFVNVETSPGIGYTRFKTVIPVLFPNLFAGFNGLFEHFLFSKDLDFSKHKIETPGDALHISKTAQPLLPTPGEILNEHTLSQLSLFLPGSSLFRRVRLLYSGNDAGFSMGSLESKIFNWRAPTILLVSGSRLADTPDGGQEASFAASLPTKRFPHSSKSERVTFGVYIREPWKHTHRECFGDSETVLFQLEPIHDVFAASTVNTDYVTFTKPPGNRPCLSFGCPHPKPTQSHRKEGMHALGAVSLLFDESFEFGVFNHDYKSRGGAFHTSIVRKFDFQDRFRIDNLEVWGCGGDDEAKAQAERWAWEEREAEARRKINLGTGDIEADRALLEMAGLVGGNRSGGSMG</sequence>
<dbReference type="OMA" id="KWEFEAR"/>
<evidence type="ECO:0000256" key="4">
    <source>
        <dbReference type="ARBA" id="ARBA00015163"/>
    </source>
</evidence>
<gene>
    <name evidence="7" type="ORF">THAR02_06292</name>
</gene>
<keyword evidence="5" id="KW-0963">Cytoplasm</keyword>
<organism evidence="7 8">
    <name type="scientific">Trichoderma harzianum</name>
    <name type="common">Hypocrea lixii</name>
    <dbReference type="NCBI Taxonomy" id="5544"/>
    <lineage>
        <taxon>Eukaryota</taxon>
        <taxon>Fungi</taxon>
        <taxon>Dikarya</taxon>
        <taxon>Ascomycota</taxon>
        <taxon>Pezizomycotina</taxon>
        <taxon>Sordariomycetes</taxon>
        <taxon>Hypocreomycetidae</taxon>
        <taxon>Hypocreales</taxon>
        <taxon>Hypocreaceae</taxon>
        <taxon>Trichoderma</taxon>
    </lineage>
</organism>
<reference evidence="8" key="1">
    <citation type="journal article" date="2015" name="Genome Announc.">
        <title>Draft whole-genome sequence of the biocontrol agent Trichoderma harzianum T6776.</title>
        <authorList>
            <person name="Baroncelli R."/>
            <person name="Piaggeschi G."/>
            <person name="Fiorini L."/>
            <person name="Bertolini E."/>
            <person name="Zapparata A."/>
            <person name="Pe M.E."/>
            <person name="Sarrocco S."/>
            <person name="Vannacci G."/>
        </authorList>
    </citation>
    <scope>NUCLEOTIDE SEQUENCE [LARGE SCALE GENOMIC DNA]</scope>
    <source>
        <strain evidence="8">T6776</strain>
    </source>
</reference>
<name>A0A0G0A940_TRIHA</name>
<dbReference type="GO" id="GO:0005634">
    <property type="term" value="C:nucleus"/>
    <property type="evidence" value="ECO:0007669"/>
    <property type="project" value="TreeGrafter"/>
</dbReference>
<comment type="similarity">
    <text evidence="3">Belongs to the RTC5 family.</text>
</comment>
<dbReference type="PANTHER" id="PTHR23354:SF130">
    <property type="entry name" value="RESTRICTION OF TELOMERE CAPPING PROTEIN 5"/>
    <property type="match status" value="1"/>
</dbReference>
<evidence type="ECO:0000259" key="6">
    <source>
        <dbReference type="PROSITE" id="PS51886"/>
    </source>
</evidence>
<proteinExistence type="inferred from homology"/>
<dbReference type="GO" id="GO:0006979">
    <property type="term" value="P:response to oxidative stress"/>
    <property type="evidence" value="ECO:0007669"/>
    <property type="project" value="TreeGrafter"/>
</dbReference>
<dbReference type="PROSITE" id="PS51886">
    <property type="entry name" value="TLDC"/>
    <property type="match status" value="1"/>
</dbReference>
<evidence type="ECO:0000256" key="5">
    <source>
        <dbReference type="ARBA" id="ARBA00022490"/>
    </source>
</evidence>
<accession>A0A0G0A940</accession>
<feature type="domain" description="TLDc" evidence="6">
    <location>
        <begin position="332"/>
        <end position="551"/>
    </location>
</feature>
<evidence type="ECO:0000313" key="7">
    <source>
        <dbReference type="EMBL" id="KKP01584.1"/>
    </source>
</evidence>